<dbReference type="PANTHER" id="PTHR12619:SF5">
    <property type="entry name" value="TRANSCRIPTION FACTOR RFX4"/>
    <property type="match status" value="1"/>
</dbReference>
<dbReference type="Pfam" id="PF02257">
    <property type="entry name" value="RFX_DNA_binding"/>
    <property type="match status" value="1"/>
</dbReference>
<dbReference type="InterPro" id="IPR003150">
    <property type="entry name" value="DNA-bd_RFX"/>
</dbReference>
<feature type="compositionally biased region" description="Acidic residues" evidence="2">
    <location>
        <begin position="306"/>
        <end position="315"/>
    </location>
</feature>
<dbReference type="Gene3D" id="1.10.10.10">
    <property type="entry name" value="Winged helix-like DNA-binding domain superfamily/Winged helix DNA-binding domain"/>
    <property type="match status" value="1"/>
</dbReference>
<evidence type="ECO:0000313" key="4">
    <source>
        <dbReference type="EMBL" id="EAU84792.2"/>
    </source>
</evidence>
<dbReference type="RefSeq" id="XP_001837175.2">
    <property type="nucleotide sequence ID" value="XM_001837123.2"/>
</dbReference>
<dbReference type="OrthoDB" id="10056949at2759"/>
<dbReference type="KEGG" id="cci:CC1G_00311"/>
<dbReference type="FunCoup" id="A8NXI1">
    <property type="interactions" value="361"/>
</dbReference>
<dbReference type="VEuPathDB" id="FungiDB:CC1G_00311"/>
<comment type="caution">
    <text evidence="4">The sequence shown here is derived from an EMBL/GenBank/DDBJ whole genome shotgun (WGS) entry which is preliminary data.</text>
</comment>
<feature type="domain" description="RFX-type winged-helix" evidence="3">
    <location>
        <begin position="193"/>
        <end position="268"/>
    </location>
</feature>
<feature type="region of interest" description="Disordered" evidence="2">
    <location>
        <begin position="285"/>
        <end position="400"/>
    </location>
</feature>
<keyword evidence="1" id="KW-0238">DNA-binding</keyword>
<evidence type="ECO:0000259" key="3">
    <source>
        <dbReference type="PROSITE" id="PS51526"/>
    </source>
</evidence>
<dbReference type="EMBL" id="AACS02000005">
    <property type="protein sequence ID" value="EAU84792.2"/>
    <property type="molecule type" value="Genomic_DNA"/>
</dbReference>
<dbReference type="OMA" id="MIWLREN"/>
<dbReference type="PROSITE" id="PS51526">
    <property type="entry name" value="RFX_DBD"/>
    <property type="match status" value="1"/>
</dbReference>
<dbReference type="InterPro" id="IPR036390">
    <property type="entry name" value="WH_DNA-bd_sf"/>
</dbReference>
<dbReference type="STRING" id="240176.A8NXI1"/>
<feature type="compositionally biased region" description="Low complexity" evidence="2">
    <location>
        <begin position="19"/>
        <end position="45"/>
    </location>
</feature>
<dbReference type="InterPro" id="IPR057321">
    <property type="entry name" value="RFX1-4/6/8-like_BCD"/>
</dbReference>
<protein>
    <recommendedName>
        <fullName evidence="3">RFX-type winged-helix domain-containing protein</fullName>
    </recommendedName>
</protein>
<feature type="region of interest" description="Disordered" evidence="2">
    <location>
        <begin position="17"/>
        <end position="92"/>
    </location>
</feature>
<feature type="compositionally biased region" description="Low complexity" evidence="2">
    <location>
        <begin position="349"/>
        <end position="359"/>
    </location>
</feature>
<accession>A8NXI1</accession>
<keyword evidence="5" id="KW-1185">Reference proteome</keyword>
<dbReference type="GeneID" id="6013731"/>
<name>A8NXI1_COPC7</name>
<dbReference type="Pfam" id="PF25340">
    <property type="entry name" value="BCD_RFX"/>
    <property type="match status" value="1"/>
</dbReference>
<dbReference type="InterPro" id="IPR039779">
    <property type="entry name" value="RFX-like"/>
</dbReference>
<reference evidence="4 5" key="1">
    <citation type="journal article" date="2010" name="Proc. Natl. Acad. Sci. U.S.A.">
        <title>Insights into evolution of multicellular fungi from the assembled chromosomes of the mushroom Coprinopsis cinerea (Coprinus cinereus).</title>
        <authorList>
            <person name="Stajich J.E."/>
            <person name="Wilke S.K."/>
            <person name="Ahren D."/>
            <person name="Au C.H."/>
            <person name="Birren B.W."/>
            <person name="Borodovsky M."/>
            <person name="Burns C."/>
            <person name="Canback B."/>
            <person name="Casselton L.A."/>
            <person name="Cheng C.K."/>
            <person name="Deng J."/>
            <person name="Dietrich F.S."/>
            <person name="Fargo D.C."/>
            <person name="Farman M.L."/>
            <person name="Gathman A.C."/>
            <person name="Goldberg J."/>
            <person name="Guigo R."/>
            <person name="Hoegger P.J."/>
            <person name="Hooker J.B."/>
            <person name="Huggins A."/>
            <person name="James T.Y."/>
            <person name="Kamada T."/>
            <person name="Kilaru S."/>
            <person name="Kodira C."/>
            <person name="Kues U."/>
            <person name="Kupfer D."/>
            <person name="Kwan H.S."/>
            <person name="Lomsadze A."/>
            <person name="Li W."/>
            <person name="Lilly W.W."/>
            <person name="Ma L.J."/>
            <person name="Mackey A.J."/>
            <person name="Manning G."/>
            <person name="Martin F."/>
            <person name="Muraguchi H."/>
            <person name="Natvig D.O."/>
            <person name="Palmerini H."/>
            <person name="Ramesh M.A."/>
            <person name="Rehmeyer C.J."/>
            <person name="Roe B.A."/>
            <person name="Shenoy N."/>
            <person name="Stanke M."/>
            <person name="Ter-Hovhannisyan V."/>
            <person name="Tunlid A."/>
            <person name="Velagapudi R."/>
            <person name="Vision T.J."/>
            <person name="Zeng Q."/>
            <person name="Zolan M.E."/>
            <person name="Pukkila P.J."/>
        </authorList>
    </citation>
    <scope>NUCLEOTIDE SEQUENCE [LARGE SCALE GENOMIC DNA]</scope>
    <source>
        <strain evidence="5">Okayama-7 / 130 / ATCC MYA-4618 / FGSC 9003</strain>
    </source>
</reference>
<dbReference type="HOGENOM" id="CLU_019757_0_0_1"/>
<dbReference type="AlphaFoldDB" id="A8NXI1"/>
<dbReference type="GO" id="GO:0000978">
    <property type="term" value="F:RNA polymerase II cis-regulatory region sequence-specific DNA binding"/>
    <property type="evidence" value="ECO:0007669"/>
    <property type="project" value="TreeGrafter"/>
</dbReference>
<dbReference type="SUPFAM" id="SSF46785">
    <property type="entry name" value="Winged helix' DNA-binding domain"/>
    <property type="match status" value="1"/>
</dbReference>
<feature type="compositionally biased region" description="Polar residues" evidence="2">
    <location>
        <begin position="813"/>
        <end position="838"/>
    </location>
</feature>
<proteinExistence type="predicted"/>
<feature type="compositionally biased region" description="Basic and acidic residues" evidence="2">
    <location>
        <begin position="844"/>
        <end position="853"/>
    </location>
</feature>
<feature type="compositionally biased region" description="Basic and acidic residues" evidence="2">
    <location>
        <begin position="291"/>
        <end position="305"/>
    </location>
</feature>
<feature type="compositionally biased region" description="Low complexity" evidence="2">
    <location>
        <begin position="378"/>
        <end position="396"/>
    </location>
</feature>
<sequence length="853" mass="93761">MTAVNMQMMPNIPLDFLPVHSQHSRSNSVSSSSTHSSHSRPQSSHGQVPRMHQTVAPSPDDIYRATYPLGGHSSIHDPPPNHNITNPALKGPLRSSHYRARVAASPYPRDTDSVHSSSSEAEDMSLFLHAPNSDYSSMYPGQHIQPTPEAIHATGAFGRMNLNSADHNLEKLAANVRAATTTSASDRAKQIFVQAWLTANYATYPDGNVPRQGLYFSYRRVCDQYGIPHINTATLGKAIRLCFPTIKTRRLGVRGNSKYHYCGIRPATAAEAEWLHDYVQKANAQANAARNKNDQNESADKNEGRSDDDDDEDSEPGSATGSKRNSLILPGEIKNTSFGDDLSDKTPTAANLLAQQAAQRPPGAFQEASIRRHPQSEPGLSLSAPSTSTSATYLAPQQPTSVRQLPHFPSIEEALGSNSNSPHNVAARDIWNWFQDHLDALLESIRTFRFDQFEMNIRSFWSTLTGQHREIAHAPAIAGLMAKADAIVYDEILEFLRLQMLSPISTSSLTSLRQLAIKMEKILLVALEGYGNTFVEPKVELGARFGHLVLRFLDIYQVTQALNTVLTNQKQLAEMRRSWTKVDFESVRNQSALVCNCRHEDLVQLLEVEFTALLETVAKSNEPVREVMAWADKCCERLMGGVRAAQVVQEERGVMSSRSVLIRWGYVTSQVMRDLTIRSDPAFGAFQILKLFLDDWIAVNVLRNVALSTNSVAASVEPMMQQQYFSLSPMPGQESFGSLDVRNSHMMNQAPTTTNMLAVLQQDTFAVGALDSTGSFGNDAYGSMSYMDTTASQEDALASGHQAGLSFTDFNSSNPFDSTGFTPSELSGLNVAGTPSNDSEQEAVDPKPEHPTA</sequence>
<dbReference type="InterPro" id="IPR036388">
    <property type="entry name" value="WH-like_DNA-bd_sf"/>
</dbReference>
<dbReference type="GO" id="GO:0000981">
    <property type="term" value="F:DNA-binding transcription factor activity, RNA polymerase II-specific"/>
    <property type="evidence" value="ECO:0007669"/>
    <property type="project" value="TreeGrafter"/>
</dbReference>
<dbReference type="InParanoid" id="A8NXI1"/>
<organism evidence="4 5">
    <name type="scientific">Coprinopsis cinerea (strain Okayama-7 / 130 / ATCC MYA-4618 / FGSC 9003)</name>
    <name type="common">Inky cap fungus</name>
    <name type="synonym">Hormographiella aspergillata</name>
    <dbReference type="NCBI Taxonomy" id="240176"/>
    <lineage>
        <taxon>Eukaryota</taxon>
        <taxon>Fungi</taxon>
        <taxon>Dikarya</taxon>
        <taxon>Basidiomycota</taxon>
        <taxon>Agaricomycotina</taxon>
        <taxon>Agaricomycetes</taxon>
        <taxon>Agaricomycetidae</taxon>
        <taxon>Agaricales</taxon>
        <taxon>Agaricineae</taxon>
        <taxon>Psathyrellaceae</taxon>
        <taxon>Coprinopsis</taxon>
    </lineage>
</organism>
<dbReference type="Proteomes" id="UP000001861">
    <property type="component" value="Unassembled WGS sequence"/>
</dbReference>
<evidence type="ECO:0000313" key="5">
    <source>
        <dbReference type="Proteomes" id="UP000001861"/>
    </source>
</evidence>
<gene>
    <name evidence="4" type="ORF">CC1G_00311</name>
</gene>
<dbReference type="eggNOG" id="KOG3712">
    <property type="taxonomic scope" value="Eukaryota"/>
</dbReference>
<evidence type="ECO:0000256" key="2">
    <source>
        <dbReference type="SAM" id="MobiDB-lite"/>
    </source>
</evidence>
<evidence type="ECO:0000256" key="1">
    <source>
        <dbReference type="ARBA" id="ARBA00023125"/>
    </source>
</evidence>
<feature type="region of interest" description="Disordered" evidence="2">
    <location>
        <begin position="813"/>
        <end position="853"/>
    </location>
</feature>
<dbReference type="PANTHER" id="PTHR12619">
    <property type="entry name" value="RFX TRANSCRIPTION FACTOR FAMILY"/>
    <property type="match status" value="1"/>
</dbReference>